<dbReference type="Gene3D" id="1.10.110.10">
    <property type="entry name" value="Plant lipid-transfer and hydrophobic proteins"/>
    <property type="match status" value="1"/>
</dbReference>
<keyword evidence="3" id="KW-0813">Transport</keyword>
<evidence type="ECO:0000313" key="6">
    <source>
        <dbReference type="EMBL" id="KYP49056.1"/>
    </source>
</evidence>
<comment type="similarity">
    <text evidence="1 3">Belongs to the plant LTP family.</text>
</comment>
<feature type="signal peptide" evidence="4">
    <location>
        <begin position="1"/>
        <end position="26"/>
    </location>
</feature>
<dbReference type="Proteomes" id="UP000075243">
    <property type="component" value="Unassembled WGS sequence"/>
</dbReference>
<dbReference type="AlphaFoldDB" id="A0A151S2N5"/>
<feature type="chain" id="PRO_5007588276" description="Non-specific lipid-transfer protein" evidence="4">
    <location>
        <begin position="27"/>
        <end position="114"/>
    </location>
</feature>
<accession>A0A151S2N5</accession>
<dbReference type="SUPFAM" id="SSF47699">
    <property type="entry name" value="Bifunctional inhibitor/lipid-transfer protein/seed storage 2S albumin"/>
    <property type="match status" value="1"/>
</dbReference>
<organism evidence="6 7">
    <name type="scientific">Cajanus cajan</name>
    <name type="common">Pigeon pea</name>
    <name type="synonym">Cajanus indicus</name>
    <dbReference type="NCBI Taxonomy" id="3821"/>
    <lineage>
        <taxon>Eukaryota</taxon>
        <taxon>Viridiplantae</taxon>
        <taxon>Streptophyta</taxon>
        <taxon>Embryophyta</taxon>
        <taxon>Tracheophyta</taxon>
        <taxon>Spermatophyta</taxon>
        <taxon>Magnoliopsida</taxon>
        <taxon>eudicotyledons</taxon>
        <taxon>Gunneridae</taxon>
        <taxon>Pentapetalae</taxon>
        <taxon>rosids</taxon>
        <taxon>fabids</taxon>
        <taxon>Fabales</taxon>
        <taxon>Fabaceae</taxon>
        <taxon>Papilionoideae</taxon>
        <taxon>50 kb inversion clade</taxon>
        <taxon>NPAAA clade</taxon>
        <taxon>indigoferoid/millettioid clade</taxon>
        <taxon>Phaseoleae</taxon>
        <taxon>Cajanus</taxon>
    </lineage>
</organism>
<evidence type="ECO:0000256" key="4">
    <source>
        <dbReference type="SAM" id="SignalP"/>
    </source>
</evidence>
<dbReference type="InterPro" id="IPR000528">
    <property type="entry name" value="Plant_nsLTP"/>
</dbReference>
<comment type="function">
    <text evidence="3">Plant non-specific lipid-transfer proteins transfer phospholipids as well as galactolipids across membranes. May play a role in wax or cutin deposition in the cell walls of expanding epidermal cells and certain secretory tissues.</text>
</comment>
<dbReference type="GO" id="GO:0006869">
    <property type="term" value="P:lipid transport"/>
    <property type="evidence" value="ECO:0007669"/>
    <property type="project" value="InterPro"/>
</dbReference>
<evidence type="ECO:0000256" key="1">
    <source>
        <dbReference type="ARBA" id="ARBA00009748"/>
    </source>
</evidence>
<name>A0A151S2N5_CAJCA</name>
<keyword evidence="2" id="KW-1015">Disulfide bond</keyword>
<evidence type="ECO:0000313" key="7">
    <source>
        <dbReference type="Proteomes" id="UP000075243"/>
    </source>
</evidence>
<dbReference type="Pfam" id="PF00234">
    <property type="entry name" value="Tryp_alpha_amyl"/>
    <property type="match status" value="1"/>
</dbReference>
<protein>
    <recommendedName>
        <fullName evidence="3">Non-specific lipid-transfer protein</fullName>
    </recommendedName>
</protein>
<feature type="domain" description="Bifunctional inhibitor/plant lipid transfer protein/seed storage helical" evidence="5">
    <location>
        <begin position="29"/>
        <end position="112"/>
    </location>
</feature>
<dbReference type="OMA" id="DKQTVCN"/>
<evidence type="ECO:0000259" key="5">
    <source>
        <dbReference type="SMART" id="SM00499"/>
    </source>
</evidence>
<dbReference type="Gramene" id="C.cajan_29640.t">
    <property type="protein sequence ID" value="C.cajan_29640.t.cds1"/>
    <property type="gene ID" value="C.cajan_29640"/>
</dbReference>
<dbReference type="EMBL" id="KQ483485">
    <property type="protein sequence ID" value="KYP49056.1"/>
    <property type="molecule type" value="Genomic_DNA"/>
</dbReference>
<evidence type="ECO:0000256" key="3">
    <source>
        <dbReference type="RuleBase" id="RU000628"/>
    </source>
</evidence>
<dbReference type="PRINTS" id="PR00382">
    <property type="entry name" value="LIPIDTRNSFER"/>
</dbReference>
<sequence>MGGLMKLACVAVLCMALVGAPAKVEGVSCAQVIQNLTPCLNYLMQGGSPTQNCCSGVKSILGAAGTTADKQTVCNCLKDAANRFPINDNNAQALPGLCGVSVPYKISRSTNCAA</sequence>
<proteinExistence type="inferred from homology"/>
<dbReference type="GO" id="GO:0008289">
    <property type="term" value="F:lipid binding"/>
    <property type="evidence" value="ECO:0007669"/>
    <property type="project" value="UniProtKB-KW"/>
</dbReference>
<dbReference type="InterPro" id="IPR016140">
    <property type="entry name" value="Bifunc_inhib/LTP/seed_store"/>
</dbReference>
<keyword evidence="3" id="KW-0446">Lipid-binding</keyword>
<evidence type="ECO:0000256" key="2">
    <source>
        <dbReference type="ARBA" id="ARBA00023157"/>
    </source>
</evidence>
<gene>
    <name evidence="6" type="ORF">KK1_029260</name>
</gene>
<dbReference type="PANTHER" id="PTHR33076">
    <property type="entry name" value="NON-SPECIFIC LIPID-TRANSFER PROTEIN 2-RELATED"/>
    <property type="match status" value="1"/>
</dbReference>
<dbReference type="STRING" id="3821.A0A151S2N5"/>
<keyword evidence="7" id="KW-1185">Reference proteome</keyword>
<dbReference type="SMART" id="SM00499">
    <property type="entry name" value="AAI"/>
    <property type="match status" value="1"/>
</dbReference>
<keyword evidence="4" id="KW-0732">Signal</keyword>
<reference evidence="6" key="1">
    <citation type="journal article" date="2012" name="Nat. Biotechnol.">
        <title>Draft genome sequence of pigeonpea (Cajanus cajan), an orphan legume crop of resource-poor farmers.</title>
        <authorList>
            <person name="Varshney R.K."/>
            <person name="Chen W."/>
            <person name="Li Y."/>
            <person name="Bharti A.K."/>
            <person name="Saxena R.K."/>
            <person name="Schlueter J.A."/>
            <person name="Donoghue M.T."/>
            <person name="Azam S."/>
            <person name="Fan G."/>
            <person name="Whaley A.M."/>
            <person name="Farmer A.D."/>
            <person name="Sheridan J."/>
            <person name="Iwata A."/>
            <person name="Tuteja R."/>
            <person name="Penmetsa R.V."/>
            <person name="Wu W."/>
            <person name="Upadhyaya H.D."/>
            <person name="Yang S.P."/>
            <person name="Shah T."/>
            <person name="Saxena K.B."/>
            <person name="Michael T."/>
            <person name="McCombie W.R."/>
            <person name="Yang B."/>
            <person name="Zhang G."/>
            <person name="Yang H."/>
            <person name="Wang J."/>
            <person name="Spillane C."/>
            <person name="Cook D.R."/>
            <person name="May G.D."/>
            <person name="Xu X."/>
            <person name="Jackson S.A."/>
        </authorList>
    </citation>
    <scope>NUCLEOTIDE SEQUENCE [LARGE SCALE GENOMIC DNA]</scope>
</reference>
<dbReference type="CDD" id="cd01960">
    <property type="entry name" value="nsLTP1"/>
    <property type="match status" value="1"/>
</dbReference>
<dbReference type="InterPro" id="IPR036312">
    <property type="entry name" value="Bifun_inhib/LTP/seed_sf"/>
</dbReference>